<dbReference type="KEGG" id="csal:NBC122_01821"/>
<evidence type="ECO:0000259" key="2">
    <source>
        <dbReference type="PROSITE" id="PS51384"/>
    </source>
</evidence>
<dbReference type="Pfam" id="PF00175">
    <property type="entry name" value="NAD_binding_1"/>
    <property type="match status" value="1"/>
</dbReference>
<dbReference type="PANTHER" id="PTHR47354">
    <property type="entry name" value="NADH OXIDOREDUCTASE HCR"/>
    <property type="match status" value="1"/>
</dbReference>
<name>A0A4P6ZG21_9FLAO</name>
<dbReference type="InterPro" id="IPR039261">
    <property type="entry name" value="FNR_nucleotide-bd"/>
</dbReference>
<feature type="domain" description="FAD-binding FR-type" evidence="2">
    <location>
        <begin position="102"/>
        <end position="202"/>
    </location>
</feature>
<dbReference type="InterPro" id="IPR017927">
    <property type="entry name" value="FAD-bd_FR_type"/>
</dbReference>
<dbReference type="AlphaFoldDB" id="A0A4P6ZG21"/>
<dbReference type="PROSITE" id="PS00197">
    <property type="entry name" value="2FE2S_FER_1"/>
    <property type="match status" value="1"/>
</dbReference>
<feature type="domain" description="2Fe-2S ferredoxin-type" evidence="1">
    <location>
        <begin position="2"/>
        <end position="95"/>
    </location>
</feature>
<dbReference type="EMBL" id="CP037954">
    <property type="protein sequence ID" value="QBO58636.1"/>
    <property type="molecule type" value="Genomic_DNA"/>
</dbReference>
<evidence type="ECO:0000259" key="1">
    <source>
        <dbReference type="PROSITE" id="PS51085"/>
    </source>
</evidence>
<dbReference type="Proteomes" id="UP000294419">
    <property type="component" value="Chromosome"/>
</dbReference>
<dbReference type="NCBIfam" id="NF040810">
    <property type="entry name" value="BenC"/>
    <property type="match status" value="1"/>
</dbReference>
<dbReference type="PROSITE" id="PS51384">
    <property type="entry name" value="FAD_FR"/>
    <property type="match status" value="1"/>
</dbReference>
<dbReference type="GO" id="GO:0051213">
    <property type="term" value="F:dioxygenase activity"/>
    <property type="evidence" value="ECO:0007669"/>
    <property type="project" value="UniProtKB-KW"/>
</dbReference>
<dbReference type="RefSeq" id="WP_133440050.1">
    <property type="nucleotide sequence ID" value="NZ_CP037954.1"/>
</dbReference>
<dbReference type="GO" id="GO:0051537">
    <property type="term" value="F:2 iron, 2 sulfur cluster binding"/>
    <property type="evidence" value="ECO:0007669"/>
    <property type="project" value="InterPro"/>
</dbReference>
<dbReference type="InterPro" id="IPR008333">
    <property type="entry name" value="Cbr1-like_FAD-bd_dom"/>
</dbReference>
<keyword evidence="3" id="KW-0560">Oxidoreductase</keyword>
<accession>A0A4P6ZG21</accession>
<dbReference type="SUPFAM" id="SSF52343">
    <property type="entry name" value="Ferredoxin reductase-like, C-terminal NADP-linked domain"/>
    <property type="match status" value="1"/>
</dbReference>
<dbReference type="Gene3D" id="2.40.30.10">
    <property type="entry name" value="Translation factors"/>
    <property type="match status" value="1"/>
</dbReference>
<dbReference type="InterPro" id="IPR001433">
    <property type="entry name" value="OxRdtase_FAD/NAD-bd"/>
</dbReference>
<protein>
    <submittedName>
        <fullName evidence="3">2-halobenzoate 1,2-dioxygenase electron transfer component</fullName>
    </submittedName>
</protein>
<dbReference type="InterPro" id="IPR050415">
    <property type="entry name" value="MRET"/>
</dbReference>
<dbReference type="Gene3D" id="3.40.50.80">
    <property type="entry name" value="Nucleotide-binding domain of ferredoxin-NADP reductase (FNR) module"/>
    <property type="match status" value="1"/>
</dbReference>
<dbReference type="InterPro" id="IPR012675">
    <property type="entry name" value="Beta-grasp_dom_sf"/>
</dbReference>
<evidence type="ECO:0000313" key="3">
    <source>
        <dbReference type="EMBL" id="QBO58636.1"/>
    </source>
</evidence>
<keyword evidence="4" id="KW-1185">Reference proteome</keyword>
<gene>
    <name evidence="3" type="primary">cbdC</name>
    <name evidence="3" type="ORF">NBC122_01821</name>
</gene>
<dbReference type="InterPro" id="IPR036010">
    <property type="entry name" value="2Fe-2S_ferredoxin-like_sf"/>
</dbReference>
<dbReference type="Pfam" id="PF00970">
    <property type="entry name" value="FAD_binding_6"/>
    <property type="match status" value="1"/>
</dbReference>
<reference evidence="3 4" key="1">
    <citation type="submission" date="2019-03" db="EMBL/GenBank/DDBJ databases">
        <authorList>
            <person name="Kim H."/>
            <person name="Yu S.-M."/>
        </authorList>
    </citation>
    <scope>NUCLEOTIDE SEQUENCE [LARGE SCALE GENOMIC DNA]</scope>
    <source>
        <strain evidence="3 4">NBC122</strain>
    </source>
</reference>
<dbReference type="PANTHER" id="PTHR47354:SF5">
    <property type="entry name" value="PROTEIN RFBI"/>
    <property type="match status" value="1"/>
</dbReference>
<dbReference type="PRINTS" id="PR00410">
    <property type="entry name" value="PHEHYDRXLASE"/>
</dbReference>
<keyword evidence="3" id="KW-0223">Dioxygenase</keyword>
<dbReference type="InterPro" id="IPR006058">
    <property type="entry name" value="2Fe2S_fd_BS"/>
</dbReference>
<dbReference type="InterPro" id="IPR001041">
    <property type="entry name" value="2Fe-2S_ferredoxin-type"/>
</dbReference>
<dbReference type="PROSITE" id="PS51085">
    <property type="entry name" value="2FE2S_FER_2"/>
    <property type="match status" value="1"/>
</dbReference>
<dbReference type="SUPFAM" id="SSF63380">
    <property type="entry name" value="Riboflavin synthase domain-like"/>
    <property type="match status" value="1"/>
</dbReference>
<proteinExistence type="predicted"/>
<dbReference type="SUPFAM" id="SSF54292">
    <property type="entry name" value="2Fe-2S ferredoxin-like"/>
    <property type="match status" value="1"/>
</dbReference>
<evidence type="ECO:0000313" key="4">
    <source>
        <dbReference type="Proteomes" id="UP000294419"/>
    </source>
</evidence>
<dbReference type="CDD" id="cd00207">
    <property type="entry name" value="fer2"/>
    <property type="match status" value="1"/>
</dbReference>
<dbReference type="InterPro" id="IPR017938">
    <property type="entry name" value="Riboflavin_synthase-like_b-brl"/>
</dbReference>
<sequence>MAKVALNFEDGVTHFIETAGNETIAEAAYRVGVNIPLDCADGACGTCKCLSKSGSFDSGDYIEEALSDEEAENGYGLACQMRPESDMIVDILASSVACKVEVTTYETEITELTFLSSEIVKLKTKIKDGSTITFLPGQYANILVPGSTETRSYSFSCLSDSDEMEFIIRLIPNTGLMSDYLRQAKVGETLSITGPVGSFYSREINRETLFFAGGTGIAPFIAMLEKLNKEENSQTIKLFYGATTAENIVELDRLKTYTNLTIEKYPCVSNENCDAYPSGYVTQWINKEELSAAVYDIYICGPNTMVDAVKSSLEDNQIHYENFYTEKFIPTGMATI</sequence>
<organism evidence="3 4">
    <name type="scientific">Chryseobacterium salivictor</name>
    <dbReference type="NCBI Taxonomy" id="2547600"/>
    <lineage>
        <taxon>Bacteria</taxon>
        <taxon>Pseudomonadati</taxon>
        <taxon>Bacteroidota</taxon>
        <taxon>Flavobacteriia</taxon>
        <taxon>Flavobacteriales</taxon>
        <taxon>Weeksellaceae</taxon>
        <taxon>Chryseobacterium group</taxon>
        <taxon>Chryseobacterium</taxon>
    </lineage>
</organism>
<dbReference type="OrthoDB" id="9789468at2"/>
<dbReference type="Pfam" id="PF00111">
    <property type="entry name" value="Fer2"/>
    <property type="match status" value="1"/>
</dbReference>
<dbReference type="Gene3D" id="3.10.20.30">
    <property type="match status" value="1"/>
</dbReference>